<proteinExistence type="predicted"/>
<sequence>MEHGHHPPLTLYSFSLLSFPLSQLFFISPYIYRIFVPLCLVKHHHCLNHTKPHSRVSLRAKNPEILNLSSNYMMAKEASTCLFSSLLFLLVICCYAEVGEVAAEVEKSLENSIGIANKVAELYVEASTMVDFVFSRRKLLIVKRTSQHDVIFPPNNPTPNIVTVPATNPANMSAPIPTTTPVTVPSMDPNNPTTVPITNPVSTPAPAAVPGTGAGTQQPVTNPVTTYPAPTGGVPVSTPVTNPVTTYPAPTGGVPVSTPVTNPVPNPVPPTTINAPAVPGQSWCIARTGASETMLQSALDYACGTGGADCSQIQQGGNCYNPNSLQNHASCAFNSYYQKNPAPTSCDFGGTATIVNTNPSTGSCIYPSSGSQSTPTATPATSTTGAGVPGSVTPPSVLNSSTPGSSAATTSVFGSDTPPGISTSTSMSVGLQPTFSRIILLTMTSFVARLI</sequence>
<keyword evidence="13" id="KW-1185">Reference proteome</keyword>
<dbReference type="SMART" id="SM00768">
    <property type="entry name" value="X8"/>
    <property type="match status" value="1"/>
</dbReference>
<dbReference type="GO" id="GO:0009506">
    <property type="term" value="C:plasmodesma"/>
    <property type="evidence" value="ECO:0007669"/>
    <property type="project" value="UniProtKB-ARBA"/>
</dbReference>
<protein>
    <submittedName>
        <fullName evidence="12">S-adenosylmethionine synthetase-2 family protein</fullName>
    </submittedName>
</protein>
<evidence type="ECO:0000256" key="2">
    <source>
        <dbReference type="ARBA" id="ARBA00022475"/>
    </source>
</evidence>
<feature type="compositionally biased region" description="Low complexity" evidence="9">
    <location>
        <begin position="367"/>
        <end position="411"/>
    </location>
</feature>
<evidence type="ECO:0000256" key="9">
    <source>
        <dbReference type="SAM" id="MobiDB-lite"/>
    </source>
</evidence>
<keyword evidence="2" id="KW-1003">Cell membrane</keyword>
<dbReference type="InterPro" id="IPR044788">
    <property type="entry name" value="X8_dom_prot"/>
</dbReference>
<gene>
    <name evidence="12" type="ORF">F3Y22_tig00111671pilonHSYRG00273</name>
</gene>
<evidence type="ECO:0000256" key="5">
    <source>
        <dbReference type="ARBA" id="ARBA00023136"/>
    </source>
</evidence>
<dbReference type="PANTHER" id="PTHR31044">
    <property type="entry name" value="BETA-1,3 GLUCANASE"/>
    <property type="match status" value="1"/>
</dbReference>
<organism evidence="12 13">
    <name type="scientific">Hibiscus syriacus</name>
    <name type="common">Rose of Sharon</name>
    <dbReference type="NCBI Taxonomy" id="106335"/>
    <lineage>
        <taxon>Eukaryota</taxon>
        <taxon>Viridiplantae</taxon>
        <taxon>Streptophyta</taxon>
        <taxon>Embryophyta</taxon>
        <taxon>Tracheophyta</taxon>
        <taxon>Spermatophyta</taxon>
        <taxon>Magnoliopsida</taxon>
        <taxon>eudicotyledons</taxon>
        <taxon>Gunneridae</taxon>
        <taxon>Pentapetalae</taxon>
        <taxon>rosids</taxon>
        <taxon>malvids</taxon>
        <taxon>Malvales</taxon>
        <taxon>Malvaceae</taxon>
        <taxon>Malvoideae</taxon>
        <taxon>Hibiscus</taxon>
    </lineage>
</organism>
<accession>A0A6A2XIW2</accession>
<evidence type="ECO:0000256" key="3">
    <source>
        <dbReference type="ARBA" id="ARBA00022622"/>
    </source>
</evidence>
<dbReference type="Proteomes" id="UP000436088">
    <property type="component" value="Unassembled WGS sequence"/>
</dbReference>
<evidence type="ECO:0000256" key="1">
    <source>
        <dbReference type="ARBA" id="ARBA00004609"/>
    </source>
</evidence>
<dbReference type="InterPro" id="IPR012946">
    <property type="entry name" value="X8"/>
</dbReference>
<name>A0A6A2XIW2_HIBSY</name>
<dbReference type="FunFam" id="1.20.58.1040:FF:000001">
    <property type="entry name" value="Glucan endo-1,3-beta-glucosidase 4"/>
    <property type="match status" value="1"/>
</dbReference>
<keyword evidence="3" id="KW-0336">GPI-anchor</keyword>
<feature type="region of interest" description="Disordered" evidence="9">
    <location>
        <begin position="366"/>
        <end position="427"/>
    </location>
</feature>
<dbReference type="GO" id="GO:0098552">
    <property type="term" value="C:side of membrane"/>
    <property type="evidence" value="ECO:0007669"/>
    <property type="project" value="UniProtKB-KW"/>
</dbReference>
<evidence type="ECO:0000256" key="6">
    <source>
        <dbReference type="ARBA" id="ARBA00023157"/>
    </source>
</evidence>
<keyword evidence="8" id="KW-0449">Lipoprotein</keyword>
<keyword evidence="4" id="KW-0732">Signal</keyword>
<dbReference type="Pfam" id="PF07983">
    <property type="entry name" value="X8"/>
    <property type="match status" value="1"/>
</dbReference>
<keyword evidence="7" id="KW-0325">Glycoprotein</keyword>
<reference evidence="12" key="1">
    <citation type="submission" date="2019-09" db="EMBL/GenBank/DDBJ databases">
        <title>Draft genome information of white flower Hibiscus syriacus.</title>
        <authorList>
            <person name="Kim Y.-M."/>
        </authorList>
    </citation>
    <scope>NUCLEOTIDE SEQUENCE [LARGE SCALE GENOMIC DNA]</scope>
    <source>
        <strain evidence="12">YM2019G1</strain>
    </source>
</reference>
<evidence type="ECO:0000313" key="13">
    <source>
        <dbReference type="Proteomes" id="UP000436088"/>
    </source>
</evidence>
<feature type="transmembrane region" description="Helical" evidence="10">
    <location>
        <begin position="12"/>
        <end position="32"/>
    </location>
</feature>
<evidence type="ECO:0000256" key="8">
    <source>
        <dbReference type="ARBA" id="ARBA00023288"/>
    </source>
</evidence>
<keyword evidence="10" id="KW-1133">Transmembrane helix</keyword>
<comment type="subcellular location">
    <subcellularLocation>
        <location evidence="1">Cell membrane</location>
        <topology evidence="1">Lipid-anchor</topology>
        <topology evidence="1">GPI-anchor</topology>
    </subcellularLocation>
</comment>
<evidence type="ECO:0000256" key="7">
    <source>
        <dbReference type="ARBA" id="ARBA00023180"/>
    </source>
</evidence>
<dbReference type="PANTHER" id="PTHR31044:SF120">
    <property type="entry name" value="CARBOHYDRATE-BINDING X8 DOMAIN SUPERFAMILY PROTEIN"/>
    <property type="match status" value="1"/>
</dbReference>
<feature type="transmembrane region" description="Helical" evidence="10">
    <location>
        <begin position="78"/>
        <end position="98"/>
    </location>
</feature>
<keyword evidence="5 10" id="KW-0472">Membrane</keyword>
<keyword evidence="10" id="KW-0812">Transmembrane</keyword>
<evidence type="ECO:0000256" key="4">
    <source>
        <dbReference type="ARBA" id="ARBA00022729"/>
    </source>
</evidence>
<keyword evidence="6" id="KW-1015">Disulfide bond</keyword>
<evidence type="ECO:0000259" key="11">
    <source>
        <dbReference type="SMART" id="SM00768"/>
    </source>
</evidence>
<feature type="domain" description="X8" evidence="11">
    <location>
        <begin position="282"/>
        <end position="366"/>
    </location>
</feature>
<dbReference type="EMBL" id="VEPZ02001401">
    <property type="protein sequence ID" value="KAE8675468.1"/>
    <property type="molecule type" value="Genomic_DNA"/>
</dbReference>
<evidence type="ECO:0000313" key="12">
    <source>
        <dbReference type="EMBL" id="KAE8675468.1"/>
    </source>
</evidence>
<dbReference type="AlphaFoldDB" id="A0A6A2XIW2"/>
<comment type="caution">
    <text evidence="12">The sequence shown here is derived from an EMBL/GenBank/DDBJ whole genome shotgun (WGS) entry which is preliminary data.</text>
</comment>
<dbReference type="GO" id="GO:0005886">
    <property type="term" value="C:plasma membrane"/>
    <property type="evidence" value="ECO:0007669"/>
    <property type="project" value="UniProtKB-SubCell"/>
</dbReference>
<evidence type="ECO:0000256" key="10">
    <source>
        <dbReference type="SAM" id="Phobius"/>
    </source>
</evidence>
<dbReference type="Gene3D" id="1.20.58.1040">
    <property type="match status" value="1"/>
</dbReference>
<dbReference type="PRINTS" id="PR01217">
    <property type="entry name" value="PRICHEXTENSN"/>
</dbReference>